<dbReference type="Gene3D" id="3.90.550.10">
    <property type="entry name" value="Spore Coat Polysaccharide Biosynthesis Protein SpsA, Chain A"/>
    <property type="match status" value="1"/>
</dbReference>
<feature type="non-terminal residue" evidence="1">
    <location>
        <position position="1"/>
    </location>
</feature>
<organism evidence="1">
    <name type="scientific">marine sediment metagenome</name>
    <dbReference type="NCBI Taxonomy" id="412755"/>
    <lineage>
        <taxon>unclassified sequences</taxon>
        <taxon>metagenomes</taxon>
        <taxon>ecological metagenomes</taxon>
    </lineage>
</organism>
<reference evidence="1" key="1">
    <citation type="journal article" date="2015" name="Nature">
        <title>Complex archaea that bridge the gap between prokaryotes and eukaryotes.</title>
        <authorList>
            <person name="Spang A."/>
            <person name="Saw J.H."/>
            <person name="Jorgensen S.L."/>
            <person name="Zaremba-Niedzwiedzka K."/>
            <person name="Martijn J."/>
            <person name="Lind A.E."/>
            <person name="van Eijk R."/>
            <person name="Schleper C."/>
            <person name="Guy L."/>
            <person name="Ettema T.J."/>
        </authorList>
    </citation>
    <scope>NUCLEOTIDE SEQUENCE</scope>
</reference>
<dbReference type="PANTHER" id="PTHR21485:SF6">
    <property type="entry name" value="N-ACYLNEURAMINATE CYTIDYLYLTRANSFERASE-RELATED"/>
    <property type="match status" value="1"/>
</dbReference>
<evidence type="ECO:0000313" key="1">
    <source>
        <dbReference type="EMBL" id="KKM16307.1"/>
    </source>
</evidence>
<dbReference type="SUPFAM" id="SSF53448">
    <property type="entry name" value="Nucleotide-diphospho-sugar transferases"/>
    <property type="match status" value="1"/>
</dbReference>
<sequence>TSPLRTFKDIDNAVNLFLDNKCDSVVSVCKSKESPYWSLKIKNEFVEPLFDWKYLTNPKRQDLPKSYILNGAIFLTTSNNFLKCNSLINNRTLPYIMPIWKSVDIDDKVDIKLVEFLLKEKNEK</sequence>
<name>A0A0F9HMA4_9ZZZZ</name>
<proteinExistence type="predicted"/>
<dbReference type="EMBL" id="LAZR01014702">
    <property type="protein sequence ID" value="KKM16307.1"/>
    <property type="molecule type" value="Genomic_DNA"/>
</dbReference>
<comment type="caution">
    <text evidence="1">The sequence shown here is derived from an EMBL/GenBank/DDBJ whole genome shotgun (WGS) entry which is preliminary data.</text>
</comment>
<evidence type="ECO:0008006" key="2">
    <source>
        <dbReference type="Google" id="ProtNLM"/>
    </source>
</evidence>
<protein>
    <recommendedName>
        <fullName evidence="2">Acylneuraminate cytidylyltransferase</fullName>
    </recommendedName>
</protein>
<accession>A0A0F9HMA4</accession>
<dbReference type="GO" id="GO:0008781">
    <property type="term" value="F:N-acylneuraminate cytidylyltransferase activity"/>
    <property type="evidence" value="ECO:0007669"/>
    <property type="project" value="TreeGrafter"/>
</dbReference>
<dbReference type="InterPro" id="IPR050793">
    <property type="entry name" value="CMP-NeuNAc_synthase"/>
</dbReference>
<dbReference type="InterPro" id="IPR029044">
    <property type="entry name" value="Nucleotide-diphossugar_trans"/>
</dbReference>
<dbReference type="PANTHER" id="PTHR21485">
    <property type="entry name" value="HAD SUPERFAMILY MEMBERS CMAS AND KDSC"/>
    <property type="match status" value="1"/>
</dbReference>
<gene>
    <name evidence="1" type="ORF">LCGC14_1687130</name>
</gene>
<dbReference type="AlphaFoldDB" id="A0A0F9HMA4"/>